<accession>A0A1J5UEV0</accession>
<proteinExistence type="predicted"/>
<dbReference type="AlphaFoldDB" id="A0A1J5UEV0"/>
<evidence type="ECO:0000313" key="3">
    <source>
        <dbReference type="Proteomes" id="UP000183138"/>
    </source>
</evidence>
<dbReference type="Proteomes" id="UP000183138">
    <property type="component" value="Unassembled WGS sequence"/>
</dbReference>
<gene>
    <name evidence="2" type="ORF">BEU00_01680</name>
</gene>
<sequence>MEEKPGNISWILSNMPLVAIIEGGFLALFGVFAYLYSGQSSFTALIPSIFGLGILIPGYVAYSNPGVAKHAMHVTAVFGLLGILGSLDSILGFLDGKYSLANISKGVLLIICGEYLYFCILSFRAARIKREQEALQK</sequence>
<protein>
    <submittedName>
        <fullName evidence="2">Uncharacterized protein</fullName>
    </submittedName>
</protein>
<keyword evidence="1" id="KW-1133">Transmembrane helix</keyword>
<keyword evidence="1" id="KW-0812">Transmembrane</keyword>
<feature type="transmembrane region" description="Helical" evidence="1">
    <location>
        <begin position="106"/>
        <end position="126"/>
    </location>
</feature>
<feature type="transmembrane region" description="Helical" evidence="1">
    <location>
        <begin position="42"/>
        <end position="62"/>
    </location>
</feature>
<comment type="caution">
    <text evidence="2">The sequence shown here is derived from an EMBL/GenBank/DDBJ whole genome shotgun (WGS) entry which is preliminary data.</text>
</comment>
<evidence type="ECO:0000256" key="1">
    <source>
        <dbReference type="SAM" id="Phobius"/>
    </source>
</evidence>
<feature type="transmembrane region" description="Helical" evidence="1">
    <location>
        <begin position="12"/>
        <end position="36"/>
    </location>
</feature>
<organism evidence="2 3">
    <name type="scientific">Marine Group III euryarchaeote CG-Epi3</name>
    <dbReference type="NCBI Taxonomy" id="1888997"/>
    <lineage>
        <taxon>Archaea</taxon>
        <taxon>Methanobacteriati</taxon>
        <taxon>Thermoplasmatota</taxon>
        <taxon>Thermoplasmata</taxon>
        <taxon>Candidatus Thermoprofundales</taxon>
    </lineage>
</organism>
<name>A0A1J5UEV0_9ARCH</name>
<evidence type="ECO:0000313" key="2">
    <source>
        <dbReference type="EMBL" id="OIR22822.1"/>
    </source>
</evidence>
<dbReference type="EMBL" id="MIYY01000029">
    <property type="protein sequence ID" value="OIR22822.1"/>
    <property type="molecule type" value="Genomic_DNA"/>
</dbReference>
<reference evidence="2 3" key="1">
    <citation type="submission" date="2016-08" db="EMBL/GenBank/DDBJ databases">
        <title>New Insights into Marine Group III Euryarchaeota, from dark to light.</title>
        <authorList>
            <person name="Haro-Moreno J.M."/>
            <person name="Rodriguez-Valera F."/>
            <person name="Lopez-Garcia P."/>
            <person name="Moreira D."/>
            <person name="Martin-Cuadrado A.B."/>
        </authorList>
    </citation>
    <scope>NUCLEOTIDE SEQUENCE [LARGE SCALE GENOMIC DNA]</scope>
    <source>
        <strain evidence="2">CG-Epi3</strain>
    </source>
</reference>
<keyword evidence="1" id="KW-0472">Membrane</keyword>
<feature type="transmembrane region" description="Helical" evidence="1">
    <location>
        <begin position="74"/>
        <end position="94"/>
    </location>
</feature>